<name>A0A8T5USB6_9EURY</name>
<dbReference type="GO" id="GO:0016779">
    <property type="term" value="F:nucleotidyltransferase activity"/>
    <property type="evidence" value="ECO:0007669"/>
    <property type="project" value="InterPro"/>
</dbReference>
<protein>
    <submittedName>
        <fullName evidence="2">Nucleotidyltransferase domain-containing protein</fullName>
    </submittedName>
</protein>
<feature type="domain" description="Polymerase nucleotidyl transferase" evidence="1">
    <location>
        <begin position="131"/>
        <end position="204"/>
    </location>
</feature>
<accession>A0A8T5USB6</accession>
<dbReference type="AlphaFoldDB" id="A0A8T5USB6"/>
<reference evidence="3" key="1">
    <citation type="journal article" date="2022" name="Microbiol. Resour. Announc.">
        <title>Draft Genome Sequence of a Methanogenic Archaeon from West Spitsbergen Permafrost.</title>
        <authorList>
            <person name="Trubitsyn V."/>
            <person name="Rivkina E."/>
            <person name="Shcherbakova V."/>
        </authorList>
    </citation>
    <scope>NUCLEOTIDE SEQUENCE [LARGE SCALE GENOMIC DNA]</scope>
    <source>
        <strain evidence="3">VT</strain>
    </source>
</reference>
<sequence>MRARPRDFIHTTDDLFFATTTYLHPDDRIISFLRYIPDQNGDRSLNGIKYSKVDSKQAYEFLGKNFPEYLFDCDITNVLMMGVPTDKVEQILRPNYRLKEIIKSSNRDKLLNNVVKLANIFHESTGIGYDKMGISGSILPGLYNPNVSDMDFVIYGLKNHRKVMETFAEIKKENGPLKGIEGEYWKRLYEKRIKDNSLTYEEFRWYENRKHNRGILDGTLFDILQTRDWDEIKGSYRAIRYEPMGCIEIDCTVKNALAAYDNPAVYQVEDVKVIKGANVPITEVASYTHTYAGQAMENELITARGKLEKVIGEDVNYRLVVGTTRESIGEYIKLKNLKLNIK</sequence>
<dbReference type="EMBL" id="JAIOUQ010000003">
    <property type="protein sequence ID" value="MBZ2164866.1"/>
    <property type="molecule type" value="Genomic_DNA"/>
</dbReference>
<dbReference type="RefSeq" id="WP_223790520.1">
    <property type="nucleotide sequence ID" value="NZ_JAIOUQ010000003.1"/>
</dbReference>
<gene>
    <name evidence="2" type="ORF">K8N75_02220</name>
</gene>
<evidence type="ECO:0000259" key="1">
    <source>
        <dbReference type="Pfam" id="PF01909"/>
    </source>
</evidence>
<dbReference type="InterPro" id="IPR002934">
    <property type="entry name" value="Polymerase_NTP_transf_dom"/>
</dbReference>
<keyword evidence="3" id="KW-1185">Reference proteome</keyword>
<dbReference type="Proteomes" id="UP000825933">
    <property type="component" value="Unassembled WGS sequence"/>
</dbReference>
<organism evidence="2 3">
    <name type="scientific">Methanobacterium spitsbergense</name>
    <dbReference type="NCBI Taxonomy" id="2874285"/>
    <lineage>
        <taxon>Archaea</taxon>
        <taxon>Methanobacteriati</taxon>
        <taxon>Methanobacteriota</taxon>
        <taxon>Methanomada group</taxon>
        <taxon>Methanobacteria</taxon>
        <taxon>Methanobacteriales</taxon>
        <taxon>Methanobacteriaceae</taxon>
        <taxon>Methanobacterium</taxon>
    </lineage>
</organism>
<evidence type="ECO:0000313" key="2">
    <source>
        <dbReference type="EMBL" id="MBZ2164866.1"/>
    </source>
</evidence>
<dbReference type="Pfam" id="PF01909">
    <property type="entry name" value="NTP_transf_2"/>
    <property type="match status" value="1"/>
</dbReference>
<proteinExistence type="predicted"/>
<comment type="caution">
    <text evidence="2">The sequence shown here is derived from an EMBL/GenBank/DDBJ whole genome shotgun (WGS) entry which is preliminary data.</text>
</comment>
<evidence type="ECO:0000313" key="3">
    <source>
        <dbReference type="Proteomes" id="UP000825933"/>
    </source>
</evidence>